<dbReference type="AlphaFoldDB" id="A0A1W0VQR3"/>
<keyword evidence="3" id="KW-1185">Reference proteome</keyword>
<dbReference type="EMBL" id="KV917658">
    <property type="protein sequence ID" value="OQU75615.1"/>
    <property type="molecule type" value="Genomic_DNA"/>
</dbReference>
<dbReference type="Proteomes" id="UP000000768">
    <property type="component" value="Unassembled WGS sequence"/>
</dbReference>
<proteinExistence type="predicted"/>
<reference evidence="2 3" key="1">
    <citation type="journal article" date="2009" name="Nature">
        <title>The Sorghum bicolor genome and the diversification of grasses.</title>
        <authorList>
            <person name="Paterson A.H."/>
            <person name="Bowers J.E."/>
            <person name="Bruggmann R."/>
            <person name="Dubchak I."/>
            <person name="Grimwood J."/>
            <person name="Gundlach H."/>
            <person name="Haberer G."/>
            <person name="Hellsten U."/>
            <person name="Mitros T."/>
            <person name="Poliakov A."/>
            <person name="Schmutz J."/>
            <person name="Spannagl M."/>
            <person name="Tang H."/>
            <person name="Wang X."/>
            <person name="Wicker T."/>
            <person name="Bharti A.K."/>
            <person name="Chapman J."/>
            <person name="Feltus F.A."/>
            <person name="Gowik U."/>
            <person name="Grigoriev I.V."/>
            <person name="Lyons E."/>
            <person name="Maher C.A."/>
            <person name="Martis M."/>
            <person name="Narechania A."/>
            <person name="Otillar R.P."/>
            <person name="Penning B.W."/>
            <person name="Salamov A.A."/>
            <person name="Wang Y."/>
            <person name="Zhang L."/>
            <person name="Carpita N.C."/>
            <person name="Freeling M."/>
            <person name="Gingle A.R."/>
            <person name="Hash C.T."/>
            <person name="Keller B."/>
            <person name="Klein P."/>
            <person name="Kresovich S."/>
            <person name="McCann M.C."/>
            <person name="Ming R."/>
            <person name="Peterson D.G."/>
            <person name="Mehboob-ur-Rahman"/>
            <person name="Ware D."/>
            <person name="Westhoff P."/>
            <person name="Mayer K.F."/>
            <person name="Messing J."/>
            <person name="Rokhsar D.S."/>
        </authorList>
    </citation>
    <scope>NUCLEOTIDE SEQUENCE [LARGE SCALE GENOMIC DNA]</scope>
    <source>
        <strain evidence="3">cv. BTx623</strain>
    </source>
</reference>
<accession>A0A1W0VQR3</accession>
<reference evidence="3" key="2">
    <citation type="journal article" date="2018" name="Plant J.">
        <title>The Sorghum bicolor reference genome: improved assembly, gene annotations, a transcriptome atlas, and signatures of genome organization.</title>
        <authorList>
            <person name="McCormick R.F."/>
            <person name="Truong S.K."/>
            <person name="Sreedasyam A."/>
            <person name="Jenkins J."/>
            <person name="Shu S."/>
            <person name="Sims D."/>
            <person name="Kennedy M."/>
            <person name="Amirebrahimi M."/>
            <person name="Weers B.D."/>
            <person name="McKinley B."/>
            <person name="Mattison A."/>
            <person name="Morishige D.T."/>
            <person name="Grimwood J."/>
            <person name="Schmutz J."/>
            <person name="Mullet J.E."/>
        </authorList>
    </citation>
    <scope>NUCLEOTIDE SEQUENCE [LARGE SCALE GENOMIC DNA]</scope>
    <source>
        <strain evidence="3">cv. BTx623</strain>
    </source>
</reference>
<organism evidence="2 3">
    <name type="scientific">Sorghum bicolor</name>
    <name type="common">Sorghum</name>
    <name type="synonym">Sorghum vulgare</name>
    <dbReference type="NCBI Taxonomy" id="4558"/>
    <lineage>
        <taxon>Eukaryota</taxon>
        <taxon>Viridiplantae</taxon>
        <taxon>Streptophyta</taxon>
        <taxon>Embryophyta</taxon>
        <taxon>Tracheophyta</taxon>
        <taxon>Spermatophyta</taxon>
        <taxon>Magnoliopsida</taxon>
        <taxon>Liliopsida</taxon>
        <taxon>Poales</taxon>
        <taxon>Poaceae</taxon>
        <taxon>PACMAD clade</taxon>
        <taxon>Panicoideae</taxon>
        <taxon>Andropogonodae</taxon>
        <taxon>Andropogoneae</taxon>
        <taxon>Sorghinae</taxon>
        <taxon>Sorghum</taxon>
    </lineage>
</organism>
<protein>
    <submittedName>
        <fullName evidence="2">Uncharacterized protein</fullName>
    </submittedName>
</protein>
<feature type="compositionally biased region" description="Basic and acidic residues" evidence="1">
    <location>
        <begin position="31"/>
        <end position="46"/>
    </location>
</feature>
<gene>
    <name evidence="2" type="ORF">SORBI_3K044420</name>
</gene>
<dbReference type="Gramene" id="OQU75615">
    <property type="protein sequence ID" value="OQU75615"/>
    <property type="gene ID" value="SORBI_3K044420"/>
</dbReference>
<evidence type="ECO:0000313" key="3">
    <source>
        <dbReference type="Proteomes" id="UP000000768"/>
    </source>
</evidence>
<evidence type="ECO:0000313" key="2">
    <source>
        <dbReference type="EMBL" id="OQU75615.1"/>
    </source>
</evidence>
<sequence length="56" mass="6366">MGYRIRHCSSLHGRQSIMAERSSRYSAGSGHLEESCMHRTSQDMHVKQNVSSLPFT</sequence>
<name>A0A1W0VQR3_SORBI</name>
<evidence type="ECO:0000256" key="1">
    <source>
        <dbReference type="SAM" id="MobiDB-lite"/>
    </source>
</evidence>
<feature type="region of interest" description="Disordered" evidence="1">
    <location>
        <begin position="19"/>
        <end position="56"/>
    </location>
</feature>
<dbReference type="InParanoid" id="A0A1W0VQR3"/>